<dbReference type="Proteomes" id="UP001201812">
    <property type="component" value="Unassembled WGS sequence"/>
</dbReference>
<evidence type="ECO:0000313" key="4">
    <source>
        <dbReference type="Proteomes" id="UP001201812"/>
    </source>
</evidence>
<feature type="region of interest" description="Disordered" evidence="2">
    <location>
        <begin position="223"/>
        <end position="255"/>
    </location>
</feature>
<gene>
    <name evidence="3" type="ORF">DdX_22040</name>
</gene>
<accession>A0AAD4QR38</accession>
<dbReference type="EMBL" id="JAKKPZ010000982">
    <property type="protein sequence ID" value="KAI1691184.1"/>
    <property type="molecule type" value="Genomic_DNA"/>
</dbReference>
<dbReference type="AlphaFoldDB" id="A0AAD4QR38"/>
<keyword evidence="1 3" id="KW-0378">Hydrolase</keyword>
<dbReference type="InterPro" id="IPR052043">
    <property type="entry name" value="PolySaccharide_Degr_Enz"/>
</dbReference>
<dbReference type="InterPro" id="IPR008928">
    <property type="entry name" value="6-hairpin_glycosidase_sf"/>
</dbReference>
<dbReference type="PANTHER" id="PTHR33886">
    <property type="entry name" value="UNSATURATED RHAMNOGALACTURONAN HYDROLASE (EUROFUNG)"/>
    <property type="match status" value="1"/>
</dbReference>
<protein>
    <submittedName>
        <fullName evidence="3">Glycosyl hydrolase family 88 domain-containing protein</fullName>
    </submittedName>
</protein>
<comment type="caution">
    <text evidence="3">The sequence shown here is derived from an EMBL/GenBank/DDBJ whole genome shotgun (WGS) entry which is preliminary data.</text>
</comment>
<evidence type="ECO:0000256" key="1">
    <source>
        <dbReference type="ARBA" id="ARBA00022801"/>
    </source>
</evidence>
<dbReference type="Gene3D" id="1.50.10.10">
    <property type="match status" value="2"/>
</dbReference>
<sequence length="427" mass="46667">MGIFRRRPDILAGQRSVGGLVEIFVLRHAIAGGGCGSSRVPDFEWGRSGMSLTLLALAAAPAARGAAQPTMPEPAAILAETRRVADWQLANRTNWATMPAAGPRVRNPRDWQQAAFWITLTDLAQRAVARGKPLLDLGGELGWRLGDKPFHADDQLIAQAWIWAAQNGAGKAAIAPAIAYFDNVLANRPGGKPRVRARPPGAQLVRLHRSLVRGERCSWPPARFSFRRSPGPQATPISRMRSSGRPPTISTMAGGSLFPRQPLLRRARRQGRKQFWSRGNGWVMGGLVRMLQAMDRKGPERSYYEKLFRDMSARLLTLQKADGYWPASLLDDDPGTPPGTSGTAFLKLRLRLGCRCGAARSRRLSASGDQGMERDHACGAARRDARLGAAGWRPADSFLAKETQFYGSGAFILAGTAMYDLARKVKR</sequence>
<dbReference type="GO" id="GO:0005975">
    <property type="term" value="P:carbohydrate metabolic process"/>
    <property type="evidence" value="ECO:0007669"/>
    <property type="project" value="InterPro"/>
</dbReference>
<evidence type="ECO:0000313" key="3">
    <source>
        <dbReference type="EMBL" id="KAI1691184.1"/>
    </source>
</evidence>
<dbReference type="InterPro" id="IPR012341">
    <property type="entry name" value="6hp_glycosidase-like_sf"/>
</dbReference>
<dbReference type="Pfam" id="PF07470">
    <property type="entry name" value="Glyco_hydro_88"/>
    <property type="match status" value="1"/>
</dbReference>
<proteinExistence type="predicted"/>
<name>A0AAD4QR38_9BILA</name>
<keyword evidence="4" id="KW-1185">Reference proteome</keyword>
<dbReference type="GO" id="GO:0016787">
    <property type="term" value="F:hydrolase activity"/>
    <property type="evidence" value="ECO:0007669"/>
    <property type="project" value="UniProtKB-KW"/>
</dbReference>
<evidence type="ECO:0000256" key="2">
    <source>
        <dbReference type="SAM" id="MobiDB-lite"/>
    </source>
</evidence>
<reference evidence="3" key="1">
    <citation type="submission" date="2022-01" db="EMBL/GenBank/DDBJ databases">
        <title>Genome Sequence Resource for Two Populations of Ditylenchus destructor, the Migratory Endoparasitic Phytonematode.</title>
        <authorList>
            <person name="Zhang H."/>
            <person name="Lin R."/>
            <person name="Xie B."/>
        </authorList>
    </citation>
    <scope>NUCLEOTIDE SEQUENCE</scope>
    <source>
        <strain evidence="3">BazhouSP</strain>
    </source>
</reference>
<dbReference type="PANTHER" id="PTHR33886:SF8">
    <property type="entry name" value="UNSATURATED RHAMNOGALACTURONAN HYDROLASE (EUROFUNG)"/>
    <property type="match status" value="1"/>
</dbReference>
<organism evidence="3 4">
    <name type="scientific">Ditylenchus destructor</name>
    <dbReference type="NCBI Taxonomy" id="166010"/>
    <lineage>
        <taxon>Eukaryota</taxon>
        <taxon>Metazoa</taxon>
        <taxon>Ecdysozoa</taxon>
        <taxon>Nematoda</taxon>
        <taxon>Chromadorea</taxon>
        <taxon>Rhabditida</taxon>
        <taxon>Tylenchina</taxon>
        <taxon>Tylenchomorpha</taxon>
        <taxon>Sphaerularioidea</taxon>
        <taxon>Anguinidae</taxon>
        <taxon>Anguininae</taxon>
        <taxon>Ditylenchus</taxon>
    </lineage>
</organism>
<dbReference type="InterPro" id="IPR010905">
    <property type="entry name" value="Glyco_hydro_88"/>
</dbReference>
<dbReference type="SUPFAM" id="SSF48208">
    <property type="entry name" value="Six-hairpin glycosidases"/>
    <property type="match status" value="1"/>
</dbReference>